<dbReference type="HOGENOM" id="CLU_556047_0_0_1"/>
<dbReference type="RefSeq" id="XP_001684570.1">
    <property type="nucleotide sequence ID" value="XM_001684518.1"/>
</dbReference>
<dbReference type="VEuPathDB" id="TriTrypDB:LMJLV39_280036900"/>
<dbReference type="AlphaFoldDB" id="Q4Q7X8"/>
<dbReference type="InParanoid" id="Q4Q7X8"/>
<evidence type="ECO:0000313" key="3">
    <source>
        <dbReference type="Proteomes" id="UP000000542"/>
    </source>
</evidence>
<dbReference type="OMA" id="MGCVEFI"/>
<feature type="region of interest" description="Disordered" evidence="1">
    <location>
        <begin position="302"/>
        <end position="423"/>
    </location>
</feature>
<reference evidence="2 3" key="2">
    <citation type="journal article" date="2011" name="Genome Res.">
        <title>Chromosome and gene copy number variation allow major structural change between species and strains of Leishmania.</title>
        <authorList>
            <person name="Rogers M.B."/>
            <person name="Hilley J.D."/>
            <person name="Dickens N.J."/>
            <person name="Wilkes J."/>
            <person name="Bates P.A."/>
            <person name="Depledge D.P."/>
            <person name="Harris D."/>
            <person name="Her Y."/>
            <person name="Herzyk P."/>
            <person name="Imamura H."/>
            <person name="Otto T.D."/>
            <person name="Sanders M."/>
            <person name="Seeger K."/>
            <person name="Dujardin J.C."/>
            <person name="Berriman M."/>
            <person name="Smith D.F."/>
            <person name="Hertz-Fowler C."/>
            <person name="Mottram J.C."/>
        </authorList>
    </citation>
    <scope>NUCLEOTIDE SEQUENCE [LARGE SCALE GENOMIC DNA]</scope>
    <source>
        <strain evidence="3">MHOM/IL/81/Friedlin</strain>
    </source>
</reference>
<feature type="compositionally biased region" description="Basic and acidic residues" evidence="1">
    <location>
        <begin position="302"/>
        <end position="314"/>
    </location>
</feature>
<dbReference type="VEuPathDB" id="TriTrypDB:LmjF.28.2840"/>
<protein>
    <submittedName>
        <fullName evidence="2">Uncharacterized protein</fullName>
    </submittedName>
</protein>
<gene>
    <name evidence="2" type="ORF">LMJF_28_2840</name>
</gene>
<reference evidence="2 3" key="1">
    <citation type="journal article" date="2005" name="Science">
        <title>The genome of the kinetoplastid parasite, Leishmania major.</title>
        <authorList>
            <person name="Ivens A.C."/>
            <person name="Peacock C.S."/>
            <person name="Worthey E.A."/>
            <person name="Murphy L."/>
            <person name="Aggarwal G."/>
            <person name="Berriman M."/>
            <person name="Sisk E."/>
            <person name="Rajandream M.A."/>
            <person name="Adlem E."/>
            <person name="Aert R."/>
            <person name="Anupama A."/>
            <person name="Apostolou Z."/>
            <person name="Attipoe P."/>
            <person name="Bason N."/>
            <person name="Bauser C."/>
            <person name="Beck A."/>
            <person name="Beverley S.M."/>
            <person name="Bianchettin G."/>
            <person name="Borzym K."/>
            <person name="Bothe G."/>
            <person name="Bruschi C.V."/>
            <person name="Collins M."/>
            <person name="Cadag E."/>
            <person name="Ciarloni L."/>
            <person name="Clayton C."/>
            <person name="Coulson R.M."/>
            <person name="Cronin A."/>
            <person name="Cruz A.K."/>
            <person name="Davies R.M."/>
            <person name="De Gaudenzi J."/>
            <person name="Dobson D.E."/>
            <person name="Duesterhoeft A."/>
            <person name="Fazelina G."/>
            <person name="Fosker N."/>
            <person name="Frasch A.C."/>
            <person name="Fraser A."/>
            <person name="Fuchs M."/>
            <person name="Gabel C."/>
            <person name="Goble A."/>
            <person name="Goffeau A."/>
            <person name="Harris D."/>
            <person name="Hertz-Fowler C."/>
            <person name="Hilbert H."/>
            <person name="Horn D."/>
            <person name="Huang Y."/>
            <person name="Klages S."/>
            <person name="Knights A."/>
            <person name="Kube M."/>
            <person name="Larke N."/>
            <person name="Litvin L."/>
            <person name="Lord A."/>
            <person name="Louie T."/>
            <person name="Marra M."/>
            <person name="Masuy D."/>
            <person name="Matthews K."/>
            <person name="Michaeli S."/>
            <person name="Mottram J.C."/>
            <person name="Muller-Auer S."/>
            <person name="Munden H."/>
            <person name="Nelson S."/>
            <person name="Norbertczak H."/>
            <person name="Oliver K."/>
            <person name="O'neil S."/>
            <person name="Pentony M."/>
            <person name="Pohl T.M."/>
            <person name="Price C."/>
            <person name="Purnelle B."/>
            <person name="Quail M.A."/>
            <person name="Rabbinowitsch E."/>
            <person name="Reinhardt R."/>
            <person name="Rieger M."/>
            <person name="Rinta J."/>
            <person name="Robben J."/>
            <person name="Robertson L."/>
            <person name="Ruiz J.C."/>
            <person name="Rutter S."/>
            <person name="Saunders D."/>
            <person name="Schafer M."/>
            <person name="Schein J."/>
            <person name="Schwartz D.C."/>
            <person name="Seeger K."/>
            <person name="Seyler A."/>
            <person name="Sharp S."/>
            <person name="Shin H."/>
            <person name="Sivam D."/>
            <person name="Squares R."/>
            <person name="Squares S."/>
            <person name="Tosato V."/>
            <person name="Vogt C."/>
            <person name="Volckaert G."/>
            <person name="Wambutt R."/>
            <person name="Warren T."/>
            <person name="Wedler H."/>
            <person name="Woodward J."/>
            <person name="Zhou S."/>
            <person name="Zimmermann W."/>
            <person name="Smith D.F."/>
            <person name="Blackwell J.M."/>
            <person name="Stuart K.D."/>
            <person name="Barrell B."/>
            <person name="Myler P.J."/>
        </authorList>
    </citation>
    <scope>NUCLEOTIDE SEQUENCE [LARGE SCALE GENOMIC DNA]</scope>
    <source>
        <strain evidence="3">MHOM/IL/81/Friedlin</strain>
    </source>
</reference>
<feature type="compositionally biased region" description="Low complexity" evidence="1">
    <location>
        <begin position="378"/>
        <end position="388"/>
    </location>
</feature>
<organism evidence="2 3">
    <name type="scientific">Leishmania major</name>
    <dbReference type="NCBI Taxonomy" id="5664"/>
    <lineage>
        <taxon>Eukaryota</taxon>
        <taxon>Discoba</taxon>
        <taxon>Euglenozoa</taxon>
        <taxon>Kinetoplastea</taxon>
        <taxon>Metakinetoplastina</taxon>
        <taxon>Trypanosomatida</taxon>
        <taxon>Trypanosomatidae</taxon>
        <taxon>Leishmaniinae</taxon>
        <taxon>Leishmania</taxon>
    </lineage>
</organism>
<dbReference type="GeneID" id="5653499"/>
<dbReference type="EMBL" id="FR796424">
    <property type="protein sequence ID" value="CAJ05742.1"/>
    <property type="molecule type" value="Genomic_DNA"/>
</dbReference>
<dbReference type="VEuPathDB" id="TriTrypDB:LMJFC_280040000"/>
<sequence length="491" mass="52728">MASAFSPSLAPRSSACDCCECGVVVGTEGSQRGGLLLPCQHVLHMGCVEFIRRRGKVLMGMDSTDLPLDEEEGSRVSGGGADKIGVALSSRGSSAWASRTHGCCVCPACFTQITRIIPLYLRSTNDDVGADSTVTVPTPSHVTTGASATAEAEYRRVHAAQKQVLHRLRSLCDQRRRVTELTHACANLHEQRARCLAEVEREERCFPGLTHSGGLVDGEARVESSSAVVSSTAASPALEHMGMTELELYMAQATPQLLRTQAELRKERQMVERRTKRLNALRVHYRSMRERRARDEVIAQREAHARRNTADAARHSTPVPSETLRRAPLHASEGAPRIQEPGVCSSSGVASGPGAAAAPSRKRHRGDAAIDVDDEVSPDVVEVLSGDGSDADDSGSPTDVTVLDVDENTGSDASDKDGSMGLDVAPMADDGTYADESAYEAPYLVPCYVRPATTSSSSSVGSKAPTPAVTQHHLRLLPRREDRLWQPSLQF</sequence>
<proteinExistence type="predicted"/>
<name>Q4Q7X8_LEIMA</name>
<feature type="region of interest" description="Disordered" evidence="1">
    <location>
        <begin position="451"/>
        <end position="472"/>
    </location>
</feature>
<feature type="compositionally biased region" description="Low complexity" evidence="1">
    <location>
        <begin position="341"/>
        <end position="359"/>
    </location>
</feature>
<accession>Q4Q7X8</accession>
<dbReference type="KEGG" id="lma:LMJF_28_2840"/>
<keyword evidence="3" id="KW-1185">Reference proteome</keyword>
<evidence type="ECO:0000313" key="2">
    <source>
        <dbReference type="EMBL" id="CAJ05742.1"/>
    </source>
</evidence>
<dbReference type="Proteomes" id="UP000000542">
    <property type="component" value="Chromosome 28"/>
</dbReference>
<dbReference type="eggNOG" id="ENOG502S405">
    <property type="taxonomic scope" value="Eukaryota"/>
</dbReference>
<dbReference type="VEuPathDB" id="TriTrypDB:LMJSD75_280036500"/>
<evidence type="ECO:0000256" key="1">
    <source>
        <dbReference type="SAM" id="MobiDB-lite"/>
    </source>
</evidence>